<keyword evidence="2" id="KW-0812">Transmembrane</keyword>
<sequence>MTITVNVPEVQTETKPTLNTLLLIPLAVFMLSLAPIFIRVSEQEISPNATVFNRFLISTVILGVWEIITIISSKVSQKPPKPQESWTLQDIGLFVLAAGFGAANLTAWAWSLTQTNIANSNLLHNFTPFFATLGGWLFLKHRFDSKFIMGLILASVGALTIGFEDFNLTSTHFRGDAIALLSSVFYAGNALCAEKLRAKFSATTIILWSCLFRTLWLLPITLIFDDQIFPISVNGWLAVISLALFCQVLATVIMFHNLKKFSSGFVSLFLLLDPIITAILAWVIFSEKLTILNWVAFFAVLAGIYLAKSAQGSQKAAIQEITVDSD</sequence>
<feature type="domain" description="EamA" evidence="3">
    <location>
        <begin position="21"/>
        <end position="161"/>
    </location>
</feature>
<comment type="similarity">
    <text evidence="1">Belongs to the EamA transporter family.</text>
</comment>
<dbReference type="RefSeq" id="WP_072720695.1">
    <property type="nucleotide sequence ID" value="NZ_LN889812.1"/>
</dbReference>
<evidence type="ECO:0000313" key="5">
    <source>
        <dbReference type="Proteomes" id="UP000184315"/>
    </source>
</evidence>
<evidence type="ECO:0000256" key="2">
    <source>
        <dbReference type="SAM" id="Phobius"/>
    </source>
</evidence>
<reference evidence="5" key="1">
    <citation type="submission" date="2015-10" db="EMBL/GenBank/DDBJ databases">
        <authorList>
            <person name="Regsiter A."/>
            <person name="william w."/>
        </authorList>
    </citation>
    <scope>NUCLEOTIDE SEQUENCE [LARGE SCALE GENOMIC DNA]</scope>
</reference>
<feature type="transmembrane region" description="Helical" evidence="2">
    <location>
        <begin position="21"/>
        <end position="40"/>
    </location>
</feature>
<name>A0A1J1LQE4_9CYAN</name>
<feature type="transmembrane region" description="Helical" evidence="2">
    <location>
        <begin position="91"/>
        <end position="110"/>
    </location>
</feature>
<keyword evidence="2" id="KW-1133">Transmembrane helix</keyword>
<organism evidence="4 5">
    <name type="scientific">Planktothrix tepida PCC 9214</name>
    <dbReference type="NCBI Taxonomy" id="671072"/>
    <lineage>
        <taxon>Bacteria</taxon>
        <taxon>Bacillati</taxon>
        <taxon>Cyanobacteriota</taxon>
        <taxon>Cyanophyceae</taxon>
        <taxon>Oscillatoriophycideae</taxon>
        <taxon>Oscillatoriales</taxon>
        <taxon>Microcoleaceae</taxon>
        <taxon>Planktothrix</taxon>
    </lineage>
</organism>
<keyword evidence="2" id="KW-0472">Membrane</keyword>
<evidence type="ECO:0000259" key="3">
    <source>
        <dbReference type="Pfam" id="PF00892"/>
    </source>
</evidence>
<evidence type="ECO:0000313" key="4">
    <source>
        <dbReference type="EMBL" id="CUR34226.1"/>
    </source>
</evidence>
<dbReference type="PANTHER" id="PTHR22911:SF76">
    <property type="entry name" value="EAMA DOMAIN-CONTAINING PROTEIN"/>
    <property type="match status" value="1"/>
</dbReference>
<protein>
    <submittedName>
        <fullName evidence="4">Putative drug/metabolite permease</fullName>
    </submittedName>
</protein>
<dbReference type="Pfam" id="PF00892">
    <property type="entry name" value="EamA"/>
    <property type="match status" value="2"/>
</dbReference>
<feature type="transmembrane region" description="Helical" evidence="2">
    <location>
        <begin position="236"/>
        <end position="258"/>
    </location>
</feature>
<feature type="transmembrane region" description="Helical" evidence="2">
    <location>
        <begin position="205"/>
        <end position="224"/>
    </location>
</feature>
<dbReference type="EMBL" id="CZDF01000171">
    <property type="protein sequence ID" value="CUR34226.1"/>
    <property type="molecule type" value="Genomic_DNA"/>
</dbReference>
<dbReference type="InterPro" id="IPR000620">
    <property type="entry name" value="EamA_dom"/>
</dbReference>
<feature type="transmembrane region" description="Helical" evidence="2">
    <location>
        <begin position="146"/>
        <end position="163"/>
    </location>
</feature>
<dbReference type="PANTHER" id="PTHR22911">
    <property type="entry name" value="ACYL-MALONYL CONDENSING ENZYME-RELATED"/>
    <property type="match status" value="1"/>
</dbReference>
<gene>
    <name evidence="4" type="ORF">PL9214640233</name>
</gene>
<dbReference type="STRING" id="671072.PL9214640233"/>
<dbReference type="GO" id="GO:0016020">
    <property type="term" value="C:membrane"/>
    <property type="evidence" value="ECO:0007669"/>
    <property type="project" value="InterPro"/>
</dbReference>
<feature type="transmembrane region" description="Helical" evidence="2">
    <location>
        <begin position="122"/>
        <end position="139"/>
    </location>
</feature>
<feature type="transmembrane region" description="Helical" evidence="2">
    <location>
        <begin position="52"/>
        <end position="71"/>
    </location>
</feature>
<evidence type="ECO:0000256" key="1">
    <source>
        <dbReference type="ARBA" id="ARBA00007362"/>
    </source>
</evidence>
<dbReference type="Proteomes" id="UP000184315">
    <property type="component" value="Unassembled WGS sequence"/>
</dbReference>
<dbReference type="SUPFAM" id="SSF103481">
    <property type="entry name" value="Multidrug resistance efflux transporter EmrE"/>
    <property type="match status" value="2"/>
</dbReference>
<accession>A0A1J1LQE4</accession>
<feature type="transmembrane region" description="Helical" evidence="2">
    <location>
        <begin position="291"/>
        <end position="307"/>
    </location>
</feature>
<feature type="domain" description="EamA" evidence="3">
    <location>
        <begin position="174"/>
        <end position="306"/>
    </location>
</feature>
<feature type="transmembrane region" description="Helical" evidence="2">
    <location>
        <begin position="265"/>
        <end position="285"/>
    </location>
</feature>
<dbReference type="OrthoDB" id="528577at2"/>
<keyword evidence="5" id="KW-1185">Reference proteome</keyword>
<dbReference type="InterPro" id="IPR037185">
    <property type="entry name" value="EmrE-like"/>
</dbReference>
<feature type="transmembrane region" description="Helical" evidence="2">
    <location>
        <begin position="175"/>
        <end position="193"/>
    </location>
</feature>
<proteinExistence type="inferred from homology"/>
<dbReference type="AlphaFoldDB" id="A0A1J1LQE4"/>